<dbReference type="InterPro" id="IPR013783">
    <property type="entry name" value="Ig-like_fold"/>
</dbReference>
<dbReference type="InterPro" id="IPR026444">
    <property type="entry name" value="Secre_tail"/>
</dbReference>
<feature type="domain" description="Secretion system C-terminal sorting" evidence="3">
    <location>
        <begin position="812"/>
        <end position="876"/>
    </location>
</feature>
<dbReference type="InterPro" id="IPR028994">
    <property type="entry name" value="Integrin_alpha_N"/>
</dbReference>
<dbReference type="SUPFAM" id="SSF69318">
    <property type="entry name" value="Integrin alpha N-terminal domain"/>
    <property type="match status" value="1"/>
</dbReference>
<evidence type="ECO:0000259" key="2">
    <source>
        <dbReference type="Pfam" id="PF18370"/>
    </source>
</evidence>
<evidence type="ECO:0008006" key="7">
    <source>
        <dbReference type="Google" id="ProtNLM"/>
    </source>
</evidence>
<keyword evidence="1" id="KW-0732">Signal</keyword>
<sequence length="880" mass="95917">MNQKLQTFFSKKAVFLILFLFGITTQVCAQRNVEKLNRGLVATRLSASQVYVGWRMLGTESTSVSYNLYCDGVKLAASPFTTTTNYTHATTTNGTYTVRAIINGVEQPVSEPATVWANQYLDIAMQIPPAGTTPDNVAYTYSVNDCSVGDVDGDGQYEIFVKWDPSNSKDNSQPGYTGNVYIDCYRLDGTRLWRIDLGKNIRAGAHYTQFMVYDLDSDGKAELACRTADGTIDGTGFVIGDAAADYRNPNGSKTSTSTYGGVISGPEFLTIFNGETGKAMATTDYMPARGSVSSWGDSYGGRSERFVAAVAYLDGSKPSLIMGRGYYTRLVRVAWDWRNGTLSQRWIFDSATSGNAAAAGMGNHQMTVGDVDGDGKDEIFNGSSGIDDDGTLLFANTLGHGDALHMSDMDPDRPGMEIWQCLEEPAKYKTNGLVFLDAKTGATLWGIPTNTDVGRCNAADIDPRYKGYECFGSAGVKDAQGVTTTTNFLMDCKGNLISNKKPTQNFSIWWDGDLNRELLDSNKIDKWDYLNGKTVNMLTATGYSSNNTTKATPCLSADLFGDWREEVIFRKDDNTSIRIYTSNIPTTHKLYTLMHDSQYRLAIAWQNSAYNQPPHPSYYLGVDMDANILAPNITIAGNSTTIAPKLKIYVETPTCPAKANGKISIATDLNGYTYNLTITGNGLNLALNNQTINTTTNWEKSDFAAGTYIVTVAIPSLSFQESYGVIVKEISALTAKREESNKTVSYIVSGSNEYNVTVNGVTNTYITASSETAKIEIDASLLQSTNTVAIKTNSDCQGIVEDTFNMSPTAFVHPNPTSDVVNIEGVKNGLMQVYTSGGTLVLEKKVENTTSVNLKGFAVGMYLVRITQGTEVQTFKVYLK</sequence>
<organism evidence="5 6">
    <name type="scientific">Flavobacterium seoulense</name>
    <dbReference type="NCBI Taxonomy" id="1492738"/>
    <lineage>
        <taxon>Bacteria</taxon>
        <taxon>Pseudomonadati</taxon>
        <taxon>Bacteroidota</taxon>
        <taxon>Flavobacteriia</taxon>
        <taxon>Flavobacteriales</taxon>
        <taxon>Flavobacteriaceae</taxon>
        <taxon>Flavobacterium</taxon>
    </lineage>
</organism>
<comment type="caution">
    <text evidence="5">The sequence shown here is derived from an EMBL/GenBank/DDBJ whole genome shotgun (WGS) entry which is preliminary data.</text>
</comment>
<dbReference type="RefSeq" id="WP_081824616.1">
    <property type="nucleotide sequence ID" value="NZ_JNCA01000001.1"/>
</dbReference>
<dbReference type="Pfam" id="PF18962">
    <property type="entry name" value="Por_Secre_tail"/>
    <property type="match status" value="1"/>
</dbReference>
<dbReference type="AlphaFoldDB" id="A0A066WSA9"/>
<dbReference type="InterPro" id="IPR049366">
    <property type="entry name" value="RGL11_C"/>
</dbReference>
<dbReference type="PANTHER" id="PTHR43118">
    <property type="entry name" value="RHAMNOGALACTURONAN LYASE (EUROFUNG)"/>
    <property type="match status" value="1"/>
</dbReference>
<dbReference type="EMBL" id="JNCA01000001">
    <property type="protein sequence ID" value="KDN56696.1"/>
    <property type="molecule type" value="Genomic_DNA"/>
</dbReference>
<evidence type="ECO:0000313" key="5">
    <source>
        <dbReference type="EMBL" id="KDN56696.1"/>
    </source>
</evidence>
<dbReference type="eggNOG" id="COG5492">
    <property type="taxonomic scope" value="Bacteria"/>
</dbReference>
<evidence type="ECO:0000259" key="3">
    <source>
        <dbReference type="Pfam" id="PF18962"/>
    </source>
</evidence>
<proteinExistence type="predicted"/>
<keyword evidence="6" id="KW-1185">Reference proteome</keyword>
<evidence type="ECO:0000313" key="6">
    <source>
        <dbReference type="Proteomes" id="UP000027064"/>
    </source>
</evidence>
<dbReference type="PATRIC" id="fig|1492738.3.peg.193"/>
<dbReference type="InterPro" id="IPR034641">
    <property type="entry name" value="RGL11"/>
</dbReference>
<reference evidence="5 6" key="1">
    <citation type="submission" date="2014-05" db="EMBL/GenBank/DDBJ databases">
        <title>Genome Sequence of Flavobacterium sp. EM1321.</title>
        <authorList>
            <person name="Shin S.-K."/>
            <person name="Yi H."/>
        </authorList>
    </citation>
    <scope>NUCLEOTIDE SEQUENCE [LARGE SCALE GENOMIC DNA]</scope>
    <source>
        <strain evidence="5 6">EM1321</strain>
    </source>
</reference>
<feature type="domain" description="Rhamnogalacturonan I lyase beta-sheet" evidence="2">
    <location>
        <begin position="31"/>
        <end position="116"/>
    </location>
</feature>
<dbReference type="InterPro" id="IPR041624">
    <property type="entry name" value="RGI_lyase"/>
</dbReference>
<dbReference type="Pfam" id="PF21348">
    <property type="entry name" value="RGL11_C"/>
    <property type="match status" value="1"/>
</dbReference>
<name>A0A066WSA9_9FLAO</name>
<dbReference type="PANTHER" id="PTHR43118:SF1">
    <property type="entry name" value="RHAMNOGALACTURONAN LYASE (EUROFUNG)"/>
    <property type="match status" value="1"/>
</dbReference>
<gene>
    <name evidence="5" type="ORF">FEM21_01990</name>
</gene>
<protein>
    <recommendedName>
        <fullName evidence="7">Rhamnogalacturonan I lyase beta-sheet domain-containing protein</fullName>
    </recommendedName>
</protein>
<dbReference type="Proteomes" id="UP000027064">
    <property type="component" value="Unassembled WGS sequence"/>
</dbReference>
<dbReference type="Pfam" id="PF18370">
    <property type="entry name" value="RGI_lyase"/>
    <property type="match status" value="1"/>
</dbReference>
<dbReference type="STRING" id="1492738.FEM21_01990"/>
<dbReference type="CDD" id="cd10318">
    <property type="entry name" value="RGL11"/>
    <property type="match status" value="1"/>
</dbReference>
<evidence type="ECO:0000256" key="1">
    <source>
        <dbReference type="ARBA" id="ARBA00022729"/>
    </source>
</evidence>
<accession>A0A066WSA9</accession>
<dbReference type="eggNOG" id="COG4447">
    <property type="taxonomic scope" value="Bacteria"/>
</dbReference>
<evidence type="ECO:0000259" key="4">
    <source>
        <dbReference type="Pfam" id="PF21348"/>
    </source>
</evidence>
<dbReference type="OrthoDB" id="9802318at2"/>
<dbReference type="Gene3D" id="2.60.40.10">
    <property type="entry name" value="Immunoglobulins"/>
    <property type="match status" value="1"/>
</dbReference>
<dbReference type="NCBIfam" id="TIGR04183">
    <property type="entry name" value="Por_Secre_tail"/>
    <property type="match status" value="1"/>
</dbReference>
<feature type="domain" description="Rhamnogalacturonan lyase family 11 C-terminal" evidence="4">
    <location>
        <begin position="120"/>
        <end position="626"/>
    </location>
</feature>